<dbReference type="AlphaFoldDB" id="A0AAD4DPH0"/>
<evidence type="ECO:0000313" key="4">
    <source>
        <dbReference type="Proteomes" id="UP001195769"/>
    </source>
</evidence>
<dbReference type="InterPro" id="IPR010998">
    <property type="entry name" value="Integrase_recombinase_N"/>
</dbReference>
<keyword evidence="4" id="KW-1185">Reference proteome</keyword>
<dbReference type="SUPFAM" id="SSF47823">
    <property type="entry name" value="lambda integrase-like, N-terminal domain"/>
    <property type="match status" value="1"/>
</dbReference>
<proteinExistence type="predicted"/>
<dbReference type="InterPro" id="IPR011010">
    <property type="entry name" value="DNA_brk_join_enz"/>
</dbReference>
<dbReference type="EMBL" id="JABBWK010000190">
    <property type="protein sequence ID" value="KAG1887921.1"/>
    <property type="molecule type" value="Genomic_DNA"/>
</dbReference>
<dbReference type="GO" id="GO:0006310">
    <property type="term" value="P:DNA recombination"/>
    <property type="evidence" value="ECO:0007669"/>
    <property type="project" value="UniProtKB-KW"/>
</dbReference>
<dbReference type="Gene3D" id="1.10.443.10">
    <property type="entry name" value="Intergrase catalytic core"/>
    <property type="match status" value="1"/>
</dbReference>
<comment type="caution">
    <text evidence="3">The sequence shown here is derived from an EMBL/GenBank/DDBJ whole genome shotgun (WGS) entry which is preliminary data.</text>
</comment>
<dbReference type="PANTHER" id="PTHR34605">
    <property type="entry name" value="PHAGE_INTEGRASE DOMAIN-CONTAINING PROTEIN"/>
    <property type="match status" value="1"/>
</dbReference>
<reference evidence="3" key="1">
    <citation type="journal article" date="2020" name="New Phytol.">
        <title>Comparative genomics reveals dynamic genome evolution in host specialist ectomycorrhizal fungi.</title>
        <authorList>
            <person name="Lofgren L.A."/>
            <person name="Nguyen N.H."/>
            <person name="Vilgalys R."/>
            <person name="Ruytinx J."/>
            <person name="Liao H.L."/>
            <person name="Branco S."/>
            <person name="Kuo A."/>
            <person name="LaButti K."/>
            <person name="Lipzen A."/>
            <person name="Andreopoulos W."/>
            <person name="Pangilinan J."/>
            <person name="Riley R."/>
            <person name="Hundley H."/>
            <person name="Na H."/>
            <person name="Barry K."/>
            <person name="Grigoriev I.V."/>
            <person name="Stajich J.E."/>
            <person name="Kennedy P.G."/>
        </authorList>
    </citation>
    <scope>NUCLEOTIDE SEQUENCE</scope>
    <source>
        <strain evidence="3">FC203</strain>
    </source>
</reference>
<evidence type="ECO:0008006" key="5">
    <source>
        <dbReference type="Google" id="ProtNLM"/>
    </source>
</evidence>
<dbReference type="Gene3D" id="1.10.150.130">
    <property type="match status" value="1"/>
</dbReference>
<evidence type="ECO:0000256" key="2">
    <source>
        <dbReference type="ARBA" id="ARBA00023172"/>
    </source>
</evidence>
<keyword evidence="2" id="KW-0233">DNA recombination</keyword>
<dbReference type="RefSeq" id="XP_041216997.1">
    <property type="nucleotide sequence ID" value="XM_041376238.1"/>
</dbReference>
<sequence>MEASAPLLTTRASATPRPYPAGLTPLVSPLRPHCLARDRLRFWVPAAKRSRIDSMGTPIPISDEDLDRILAVISHSHAVGTRETYGSGLLVYHVFCDTRGVAEDQRCPAPSVLLLAFISACAGLYAGATLDNYFYAVRAWHLIHGAPWLINVAESALALTGAACLAPPSSKRPKRVPFTVDLIANIHSVLDMSLPLHAAVFACLTTTFFTIARTGEFTVPSLTAFRASPSSYVTVGDIHYDEDRNGFKVVIFALPQTKVSPIGEDVYWAAQSGIVDPQAALRHHLALNQPPPSAAVFSWRHSSGLRPLTKSAFLACLQTAGDQLGSGMLKGHGIRIGGTLEYLLRGVPFDNVKAMGRWSSNAFLLYLRKHAVVLAPYLQDTPVLEPFMRYALPPTR</sequence>
<dbReference type="GO" id="GO:0015074">
    <property type="term" value="P:DNA integration"/>
    <property type="evidence" value="ECO:0007669"/>
    <property type="project" value="InterPro"/>
</dbReference>
<dbReference type="InterPro" id="IPR052925">
    <property type="entry name" value="Phage_Integrase-like_Recomb"/>
</dbReference>
<dbReference type="PANTHER" id="PTHR34605:SF3">
    <property type="entry name" value="P CELL-TYPE AGGLUTINATION PROTEIN MAP4-LIKE-RELATED"/>
    <property type="match status" value="1"/>
</dbReference>
<dbReference type="InterPro" id="IPR013762">
    <property type="entry name" value="Integrase-like_cat_sf"/>
</dbReference>
<keyword evidence="1" id="KW-0238">DNA-binding</keyword>
<organism evidence="3 4">
    <name type="scientific">Suillus fuscotomentosus</name>
    <dbReference type="NCBI Taxonomy" id="1912939"/>
    <lineage>
        <taxon>Eukaryota</taxon>
        <taxon>Fungi</taxon>
        <taxon>Dikarya</taxon>
        <taxon>Basidiomycota</taxon>
        <taxon>Agaricomycotina</taxon>
        <taxon>Agaricomycetes</taxon>
        <taxon>Agaricomycetidae</taxon>
        <taxon>Boletales</taxon>
        <taxon>Suillineae</taxon>
        <taxon>Suillaceae</taxon>
        <taxon>Suillus</taxon>
    </lineage>
</organism>
<evidence type="ECO:0000313" key="3">
    <source>
        <dbReference type="EMBL" id="KAG1887921.1"/>
    </source>
</evidence>
<dbReference type="GO" id="GO:0003677">
    <property type="term" value="F:DNA binding"/>
    <property type="evidence" value="ECO:0007669"/>
    <property type="project" value="UniProtKB-KW"/>
</dbReference>
<dbReference type="GeneID" id="64670536"/>
<gene>
    <name evidence="3" type="ORF">F5891DRAFT_966553</name>
</gene>
<dbReference type="SUPFAM" id="SSF56349">
    <property type="entry name" value="DNA breaking-rejoining enzymes"/>
    <property type="match status" value="1"/>
</dbReference>
<evidence type="ECO:0000256" key="1">
    <source>
        <dbReference type="ARBA" id="ARBA00023125"/>
    </source>
</evidence>
<name>A0AAD4DPH0_9AGAM</name>
<dbReference type="Proteomes" id="UP001195769">
    <property type="component" value="Unassembled WGS sequence"/>
</dbReference>
<protein>
    <recommendedName>
        <fullName evidence="5">DNA breaking-rejoining enzyme</fullName>
    </recommendedName>
</protein>
<accession>A0AAD4DPH0</accession>